<comment type="similarity">
    <text evidence="3 16">Belongs to the peptidase C14A family.</text>
</comment>
<evidence type="ECO:0000256" key="16">
    <source>
        <dbReference type="RuleBase" id="RU003971"/>
    </source>
</evidence>
<dbReference type="InterPro" id="IPR001309">
    <property type="entry name" value="Pept_C14_p20"/>
</dbReference>
<keyword evidence="4" id="KW-0963">Cytoplasm</keyword>
<dbReference type="GO" id="GO:0005634">
    <property type="term" value="C:nucleus"/>
    <property type="evidence" value="ECO:0007669"/>
    <property type="project" value="UniProtKB-SubCell"/>
</dbReference>
<dbReference type="SMART" id="SM00031">
    <property type="entry name" value="DED"/>
    <property type="match status" value="2"/>
</dbReference>
<evidence type="ECO:0000256" key="4">
    <source>
        <dbReference type="ARBA" id="ARBA00022490"/>
    </source>
</evidence>
<proteinExistence type="inferred from homology"/>
<dbReference type="PROSITE" id="PS50208">
    <property type="entry name" value="CASPASE_P20"/>
    <property type="match status" value="1"/>
</dbReference>
<dbReference type="FunFam" id="1.10.533.10:FF:000016">
    <property type="entry name" value="CASP8 and FADD-like apoptosis regulator"/>
    <property type="match status" value="1"/>
</dbReference>
<feature type="domain" description="DED" evidence="17">
    <location>
        <begin position="4"/>
        <end position="81"/>
    </location>
</feature>
<keyword evidence="7" id="KW-0053">Apoptosis</keyword>
<keyword evidence="8" id="KW-0677">Repeat</keyword>
<evidence type="ECO:0000259" key="19">
    <source>
        <dbReference type="PROSITE" id="PS50208"/>
    </source>
</evidence>
<dbReference type="InterPro" id="IPR011029">
    <property type="entry name" value="DEATH-like_dom_sf"/>
</dbReference>
<keyword evidence="21" id="KW-1185">Reference proteome</keyword>
<evidence type="ECO:0000256" key="2">
    <source>
        <dbReference type="ARBA" id="ARBA00004496"/>
    </source>
</evidence>
<dbReference type="CDD" id="cd00032">
    <property type="entry name" value="CASc"/>
    <property type="match status" value="1"/>
</dbReference>
<dbReference type="Pfam" id="PF01335">
    <property type="entry name" value="DED"/>
    <property type="match status" value="2"/>
</dbReference>
<dbReference type="Pfam" id="PF00656">
    <property type="entry name" value="Peptidase_C14"/>
    <property type="match status" value="1"/>
</dbReference>
<feature type="domain" description="Caspase family p20" evidence="19">
    <location>
        <begin position="248"/>
        <end position="370"/>
    </location>
</feature>
<dbReference type="InterPro" id="IPR033139">
    <property type="entry name" value="Caspase_cys_AS"/>
</dbReference>
<dbReference type="PRINTS" id="PR00376">
    <property type="entry name" value="IL1BCENZYME"/>
</dbReference>
<comment type="subcellular location">
    <subcellularLocation>
        <location evidence="2">Cytoplasm</location>
    </subcellularLocation>
    <subcellularLocation>
        <location evidence="1">Nucleus</location>
    </subcellularLocation>
</comment>
<dbReference type="PANTHER" id="PTHR48169">
    <property type="entry name" value="DED DOMAIN-CONTAINING PROTEIN"/>
    <property type="match status" value="1"/>
</dbReference>
<dbReference type="EC" id="3.4.22.61" evidence="14"/>
<dbReference type="SUPFAM" id="SSF52129">
    <property type="entry name" value="Caspase-like"/>
    <property type="match status" value="1"/>
</dbReference>
<evidence type="ECO:0000256" key="9">
    <source>
        <dbReference type="ARBA" id="ARBA00022801"/>
    </source>
</evidence>
<evidence type="ECO:0000256" key="6">
    <source>
        <dbReference type="ARBA" id="ARBA00022670"/>
    </source>
</evidence>
<dbReference type="EMBL" id="JADWDJ010000017">
    <property type="protein sequence ID" value="KAG5267695.1"/>
    <property type="molecule type" value="Genomic_DNA"/>
</dbReference>
<keyword evidence="10" id="KW-0788">Thiol protease</keyword>
<dbReference type="AlphaFoldDB" id="A0AAV6G2K1"/>
<accession>A0AAV6G2K1</accession>
<evidence type="ECO:0000256" key="5">
    <source>
        <dbReference type="ARBA" id="ARBA00022553"/>
    </source>
</evidence>
<dbReference type="Gene3D" id="3.40.50.1460">
    <property type="match status" value="1"/>
</dbReference>
<keyword evidence="11" id="KW-0865">Zymogen</keyword>
<evidence type="ECO:0000256" key="3">
    <source>
        <dbReference type="ARBA" id="ARBA00010134"/>
    </source>
</evidence>
<feature type="domain" description="Caspase family p10" evidence="18">
    <location>
        <begin position="399"/>
        <end position="486"/>
    </location>
</feature>
<dbReference type="InterPro" id="IPR002138">
    <property type="entry name" value="Pept_C14_p10"/>
</dbReference>
<dbReference type="InterPro" id="IPR011600">
    <property type="entry name" value="Pept_C14_caspase"/>
</dbReference>
<evidence type="ECO:0000256" key="11">
    <source>
        <dbReference type="ARBA" id="ARBA00023145"/>
    </source>
</evidence>
<dbReference type="CDD" id="cd08334">
    <property type="entry name" value="DED_Caspase_8_10_r2"/>
    <property type="match status" value="1"/>
</dbReference>
<evidence type="ECO:0000256" key="14">
    <source>
        <dbReference type="ARBA" id="ARBA00066479"/>
    </source>
</evidence>
<dbReference type="GO" id="GO:0051604">
    <property type="term" value="P:protein maturation"/>
    <property type="evidence" value="ECO:0007669"/>
    <property type="project" value="UniProtKB-ARBA"/>
</dbReference>
<dbReference type="Gene3D" id="1.10.533.10">
    <property type="entry name" value="Death Domain, Fas"/>
    <property type="match status" value="2"/>
</dbReference>
<dbReference type="GO" id="GO:0043065">
    <property type="term" value="P:positive regulation of apoptotic process"/>
    <property type="evidence" value="ECO:0007669"/>
    <property type="project" value="UniProtKB-ARBA"/>
</dbReference>
<evidence type="ECO:0000256" key="8">
    <source>
        <dbReference type="ARBA" id="ARBA00022737"/>
    </source>
</evidence>
<evidence type="ECO:0000256" key="1">
    <source>
        <dbReference type="ARBA" id="ARBA00004123"/>
    </source>
</evidence>
<evidence type="ECO:0000256" key="12">
    <source>
        <dbReference type="ARBA" id="ARBA00023242"/>
    </source>
</evidence>
<evidence type="ECO:0000256" key="10">
    <source>
        <dbReference type="ARBA" id="ARBA00022807"/>
    </source>
</evidence>
<evidence type="ECO:0000313" key="20">
    <source>
        <dbReference type="EMBL" id="KAG5267695.1"/>
    </source>
</evidence>
<dbReference type="PANTHER" id="PTHR48169:SF7">
    <property type="entry name" value="CASPASE 10"/>
    <property type="match status" value="1"/>
</dbReference>
<evidence type="ECO:0000256" key="7">
    <source>
        <dbReference type="ARBA" id="ARBA00022703"/>
    </source>
</evidence>
<dbReference type="GO" id="GO:0006915">
    <property type="term" value="P:apoptotic process"/>
    <property type="evidence" value="ECO:0007669"/>
    <property type="project" value="UniProtKB-KW"/>
</dbReference>
<dbReference type="SMART" id="SM00115">
    <property type="entry name" value="CASc"/>
    <property type="match status" value="1"/>
</dbReference>
<organism evidence="20 21">
    <name type="scientific">Alosa alosa</name>
    <name type="common">allis shad</name>
    <dbReference type="NCBI Taxonomy" id="278164"/>
    <lineage>
        <taxon>Eukaryota</taxon>
        <taxon>Metazoa</taxon>
        <taxon>Chordata</taxon>
        <taxon>Craniata</taxon>
        <taxon>Vertebrata</taxon>
        <taxon>Euteleostomi</taxon>
        <taxon>Actinopterygii</taxon>
        <taxon>Neopterygii</taxon>
        <taxon>Teleostei</taxon>
        <taxon>Clupei</taxon>
        <taxon>Clupeiformes</taxon>
        <taxon>Clupeoidei</taxon>
        <taxon>Clupeidae</taxon>
        <taxon>Alosa</taxon>
    </lineage>
</organism>
<evidence type="ECO:0000256" key="13">
    <source>
        <dbReference type="ARBA" id="ARBA00051626"/>
    </source>
</evidence>
<dbReference type="SUPFAM" id="SSF47986">
    <property type="entry name" value="DEATH domain"/>
    <property type="match status" value="2"/>
</dbReference>
<dbReference type="GO" id="GO:0005737">
    <property type="term" value="C:cytoplasm"/>
    <property type="evidence" value="ECO:0007669"/>
    <property type="project" value="UniProtKB-SubCell"/>
</dbReference>
<evidence type="ECO:0000259" key="17">
    <source>
        <dbReference type="PROSITE" id="PS50168"/>
    </source>
</evidence>
<evidence type="ECO:0000313" key="21">
    <source>
        <dbReference type="Proteomes" id="UP000823561"/>
    </source>
</evidence>
<name>A0AAV6G2K1_9TELE</name>
<dbReference type="GO" id="GO:0006508">
    <property type="term" value="P:proteolysis"/>
    <property type="evidence" value="ECO:0007669"/>
    <property type="project" value="UniProtKB-KW"/>
</dbReference>
<feature type="domain" description="DED" evidence="17">
    <location>
        <begin position="102"/>
        <end position="177"/>
    </location>
</feature>
<dbReference type="CDD" id="cd08792">
    <property type="entry name" value="DED_Caspase_8_10_r1"/>
    <property type="match status" value="1"/>
</dbReference>
<dbReference type="InterPro" id="IPR001875">
    <property type="entry name" value="DED_dom"/>
</dbReference>
<reference evidence="20 21" key="1">
    <citation type="submission" date="2020-10" db="EMBL/GenBank/DDBJ databases">
        <title>Chromosome-scale genome assembly of the Allis shad, Alosa alosa.</title>
        <authorList>
            <person name="Margot Z."/>
            <person name="Christophe K."/>
            <person name="Cabau C."/>
            <person name="Louis A."/>
            <person name="Berthelot C."/>
            <person name="Parey E."/>
            <person name="Roest Crollius H."/>
            <person name="Montfort J."/>
            <person name="Robinson-Rechavi M."/>
            <person name="Bucao C."/>
            <person name="Bouchez O."/>
            <person name="Gislard M."/>
            <person name="Lluch J."/>
            <person name="Milhes M."/>
            <person name="Lampietro C."/>
            <person name="Lopez Roques C."/>
            <person name="Donnadieu C."/>
            <person name="Braasch I."/>
            <person name="Desvignes T."/>
            <person name="Postlethwait J."/>
            <person name="Bobe J."/>
            <person name="Guiguen Y."/>
        </authorList>
    </citation>
    <scope>NUCLEOTIDE SEQUENCE [LARGE SCALE GENOMIC DNA]</scope>
    <source>
        <strain evidence="20">M-15738</strain>
        <tissue evidence="20">Blood</tissue>
    </source>
</reference>
<keyword evidence="5" id="KW-0597">Phosphoprotein</keyword>
<comment type="caution">
    <text evidence="20">The sequence shown here is derived from an EMBL/GenBank/DDBJ whole genome shotgun (WGS) entry which is preliminary data.</text>
</comment>
<dbReference type="FunFam" id="3.40.50.1460:FF:000008">
    <property type="entry name" value="caspase-8 isoform X1"/>
    <property type="match status" value="1"/>
</dbReference>
<keyword evidence="12" id="KW-0539">Nucleus</keyword>
<dbReference type="PROSITE" id="PS50207">
    <property type="entry name" value="CASPASE_P10"/>
    <property type="match status" value="1"/>
</dbReference>
<keyword evidence="9" id="KW-0378">Hydrolase</keyword>
<dbReference type="GO" id="GO:0004197">
    <property type="term" value="F:cysteine-type endopeptidase activity"/>
    <property type="evidence" value="ECO:0007669"/>
    <property type="project" value="InterPro"/>
</dbReference>
<sequence>MEENNLQLLYDIDDGLDSEEVASLKFLCSDVLGRKPLQKVNDGRDLFMRLNEKGHMEDDMMFLKELLYTIKRYDLLKMMKTTEQEVCSSLQMHSNSYGGLSTYRKMLFDIADNMTSEKLNSFKFLVNLPRGKLEASATIFDVLTEMEKQQQLTEDNVEHLERILNQCDKDLARKVEKYRLNKTGDGRWPEYGNSLHSESMSIAEMHRGEDYEDRFRNRGLSVVSDAGPVTNEITKEEDVESYTMNSRPRGYCLIINNYRFSHPEYRHRDGTEKDAEDLRRLFERLQFMVEDQTDLSGHDMRMVLEKYATLDHSAYNALVVCVLSHGLEGKVLGVDGEEVSIKQLYRPFAHCPTLVGKPKLFFIQACQGAALQTGHLLEDGPNQQLDELLEEDALNPLVNKPSVAVEADVLIGMSTVEEFKSFRHTMTGSIYIQALCKALETGCQRKEDLHTILTRVNNDVSKGVFNNWKQMPQQKSTLRKKLVLTMD</sequence>
<dbReference type="GO" id="GO:0005886">
    <property type="term" value="C:plasma membrane"/>
    <property type="evidence" value="ECO:0007669"/>
    <property type="project" value="UniProtKB-ARBA"/>
</dbReference>
<evidence type="ECO:0000256" key="15">
    <source>
        <dbReference type="ARBA" id="ARBA00068172"/>
    </source>
</evidence>
<dbReference type="InterPro" id="IPR015917">
    <property type="entry name" value="Pept_C14A"/>
</dbReference>
<evidence type="ECO:0000259" key="18">
    <source>
        <dbReference type="PROSITE" id="PS50207"/>
    </source>
</evidence>
<dbReference type="PROSITE" id="PS50168">
    <property type="entry name" value="DED"/>
    <property type="match status" value="2"/>
</dbReference>
<dbReference type="PROSITE" id="PS01122">
    <property type="entry name" value="CASPASE_CYS"/>
    <property type="match status" value="1"/>
</dbReference>
<dbReference type="InterPro" id="IPR029030">
    <property type="entry name" value="Caspase-like_dom_sf"/>
</dbReference>
<comment type="catalytic activity">
    <reaction evidence="13">
        <text>Strict requirement for Asp at position P1 and has a preferred cleavage sequence of (Leu/Asp/Val)-Glu-Thr-Asp-|-(Gly/Ser/Ala).</text>
        <dbReference type="EC" id="3.4.22.61"/>
    </reaction>
</comment>
<protein>
    <recommendedName>
        <fullName evidence="15">Caspase-8</fullName>
        <ecNumber evidence="14">3.4.22.61</ecNumber>
    </recommendedName>
</protein>
<dbReference type="Proteomes" id="UP000823561">
    <property type="component" value="Chromosome 17"/>
</dbReference>
<keyword evidence="6" id="KW-0645">Protease</keyword>
<dbReference type="GO" id="GO:0032991">
    <property type="term" value="C:protein-containing complex"/>
    <property type="evidence" value="ECO:0007669"/>
    <property type="project" value="UniProtKB-ARBA"/>
</dbReference>
<gene>
    <name evidence="20" type="ORF">AALO_G00224620</name>
</gene>